<proteinExistence type="predicted"/>
<feature type="region of interest" description="Disordered" evidence="1">
    <location>
        <begin position="1484"/>
        <end position="1566"/>
    </location>
</feature>
<feature type="region of interest" description="Disordered" evidence="1">
    <location>
        <begin position="585"/>
        <end position="648"/>
    </location>
</feature>
<feature type="non-terminal residue" evidence="2">
    <location>
        <position position="1566"/>
    </location>
</feature>
<feature type="compositionally biased region" description="Acidic residues" evidence="1">
    <location>
        <begin position="879"/>
        <end position="895"/>
    </location>
</feature>
<feature type="compositionally biased region" description="Low complexity" evidence="1">
    <location>
        <begin position="226"/>
        <end position="240"/>
    </location>
</feature>
<feature type="region of interest" description="Disordered" evidence="1">
    <location>
        <begin position="87"/>
        <end position="263"/>
    </location>
</feature>
<reference evidence="2" key="1">
    <citation type="journal article" date="2021" name="Proc. Natl. Acad. Sci. U.S.A.">
        <title>Three genomes in the algal genus Volvox reveal the fate of a haploid sex-determining region after a transition to homothallism.</title>
        <authorList>
            <person name="Yamamoto K."/>
            <person name="Hamaji T."/>
            <person name="Kawai-Toyooka H."/>
            <person name="Matsuzaki R."/>
            <person name="Takahashi F."/>
            <person name="Nishimura Y."/>
            <person name="Kawachi M."/>
            <person name="Noguchi H."/>
            <person name="Minakuchi Y."/>
            <person name="Umen J.G."/>
            <person name="Toyoda A."/>
            <person name="Nozaki H."/>
        </authorList>
    </citation>
    <scope>NUCLEOTIDE SEQUENCE</scope>
    <source>
        <strain evidence="2">NIES-3780</strain>
    </source>
</reference>
<feature type="compositionally biased region" description="Polar residues" evidence="1">
    <location>
        <begin position="95"/>
        <end position="122"/>
    </location>
</feature>
<name>A0A8J4FEB4_9CHLO</name>
<feature type="region of interest" description="Disordered" evidence="1">
    <location>
        <begin position="1304"/>
        <end position="1339"/>
    </location>
</feature>
<evidence type="ECO:0000256" key="1">
    <source>
        <dbReference type="SAM" id="MobiDB-lite"/>
    </source>
</evidence>
<feature type="region of interest" description="Disordered" evidence="1">
    <location>
        <begin position="747"/>
        <end position="768"/>
    </location>
</feature>
<sequence length="1566" mass="165294">MEAKLGIGVAPTGLYSIMYPNLLPPALTPSSVCHSRALHDGLLPAYRIAAKWRARATSEAVHASEVTHSLLGTVPSISKVHYQTRKAEAVPDGSLPSTQSTPVNDSNKPAIDNRNSCHSSITLPGLPVARESRESTGAAPTGQRRRHHSPVPPRQPPASEHNHEQPQLPVESSTPLQPPPRSPHPSYQLKQQQQRKQKQKLGSGTRSEAPSHPHHSHAKGQPSPKSQTQSQTNSQTNSQTRPRRVTQNICRPSPPASAGQRPDEIINANWKGRTPKQITAALYGSTSLPHLLALLEVCGTLNAVQLCAAFTAAERIASREGSGGGGAAADGTPDTWRYDSAGGKTTGLLGPSCRPLTSSESRVLVAVLAAHSEVLADADPPELAVTLWAAARLRLRLPPAELGPAMEAIWMWDPADPTANRQEDRFQQRPPTGGVSGGARRDVIGPWEVCLLLYAVSVLWPEYVRQNAGGFLEALDSYESVGSYGGGGAVGLRCRRRGGGGLSCEQVAGVVSSLSRADAPLDEVEEEFVLQAVSSRLTAFSLPQLTALLSAAQKWSPLRRALHGSLLAAVLSRLDEHHERFMAARKERHGQASLKSRALPPPPPSPDGRGGGDGDGDGDSQAKRPIEASERLGNMTGGGGGGDGDEDDLAAADVARALVAVLRSGLDPTTGQPLPSRIVSSLMRQVRLRAATFNSRDVCEALRAMAALHKAPSFQTARVIRWKEGVRGLLRRWLELLRLEVAARQADKDSTGADGDTGTGRISGGRPTPAAAAAARTFATSLHAVAQLGIRLQPAETAAAELAALTLAPYMNHLADCVMVLSALPEVIGPEAAEVAEVAEGRPREVATTGVTDNVKVVAAMQGERRSDLVPKPGFEIRTEEEEAEEEEGEEEGEDGWLWLKGNGIRRLGPYGRRAAKVVLERAAVLLQDQSAAAAAPSTQGQGGSGGGGDGVASASGSAGELACLIRTAASVGVWPPEWWWRVWCEAVTAALPPALRPEVSTVTASAASSGGQAVSAWFSLTEAIDVLYSLARLVHLRNGAASISRAKGRPATRQSGGSRRWRFRWRWQGRRLAATLCCHRRVADAQTAVQPRPSEVSNNLRESDMAAAAKEEEEEEEEERAPLDGQLLAALLAVACLGLTQPRRKYSATHTSSVKGSGGGGEGGIGVMSVYFLSWAVARLGLFAPREVALWGPRLAAAAPRTLVRLTPRKQVLMLRSVTRAFRGAATPLPPAIAGAWLAAFDASMSRARGQTLSYAAAAMAAARISPPAPWLARFRAAVRSRVSELGVREIAALVAGLGLHRRQPQAQPCQQQLHVPSPLGPHRERLGRQQHPDANEWGNAGLARALLRVLRRKLAAAAAAATSQARGPASDVAADSTQGPWSLRQQQDLNSNSNHDLDPDQEPRPNAAPKTAQGPAQTLPPDTAAHGLARGASSLPASVHPQLLRQSMYRSPSHSHPSEAERQLVRRLIYLLVRGAAAGVAAGTAGSGDQLPPPAGSGGCWSGAQGEPPERAPSLPAGEPEARGVVGVQQVGTGAGANSDGSGGSSDSRRRAVALSPRPLLVIR</sequence>
<feature type="region of interest" description="Disordered" evidence="1">
    <location>
        <begin position="874"/>
        <end position="896"/>
    </location>
</feature>
<feature type="region of interest" description="Disordered" evidence="1">
    <location>
        <begin position="1089"/>
        <end position="1121"/>
    </location>
</feature>
<organism evidence="2 3">
    <name type="scientific">Volvox africanus</name>
    <dbReference type="NCBI Taxonomy" id="51714"/>
    <lineage>
        <taxon>Eukaryota</taxon>
        <taxon>Viridiplantae</taxon>
        <taxon>Chlorophyta</taxon>
        <taxon>core chlorophytes</taxon>
        <taxon>Chlorophyceae</taxon>
        <taxon>CS clade</taxon>
        <taxon>Chlamydomonadales</taxon>
        <taxon>Volvocaceae</taxon>
        <taxon>Volvox</taxon>
    </lineage>
</organism>
<evidence type="ECO:0000313" key="3">
    <source>
        <dbReference type="Proteomes" id="UP000747399"/>
    </source>
</evidence>
<dbReference type="Proteomes" id="UP000747399">
    <property type="component" value="Unassembled WGS sequence"/>
</dbReference>
<accession>A0A8J4FEB4</accession>
<feature type="compositionally biased region" description="Basic and acidic residues" evidence="1">
    <location>
        <begin position="620"/>
        <end position="630"/>
    </location>
</feature>
<feature type="compositionally biased region" description="Basic and acidic residues" evidence="1">
    <location>
        <begin position="1323"/>
        <end position="1336"/>
    </location>
</feature>
<protein>
    <submittedName>
        <fullName evidence="2">Uncharacterized protein</fullName>
    </submittedName>
</protein>
<feature type="region of interest" description="Disordered" evidence="1">
    <location>
        <begin position="1388"/>
        <end position="1431"/>
    </location>
</feature>
<feature type="compositionally biased region" description="Low complexity" evidence="1">
    <location>
        <begin position="1526"/>
        <end position="1542"/>
    </location>
</feature>
<evidence type="ECO:0000313" key="2">
    <source>
        <dbReference type="EMBL" id="GIL67427.1"/>
    </source>
</evidence>
<dbReference type="EMBL" id="BNCO01000098">
    <property type="protein sequence ID" value="GIL67427.1"/>
    <property type="molecule type" value="Genomic_DNA"/>
</dbReference>
<gene>
    <name evidence="2" type="ORF">Vafri_20811</name>
</gene>
<keyword evidence="3" id="KW-1185">Reference proteome</keyword>
<comment type="caution">
    <text evidence="2">The sequence shown here is derived from an EMBL/GenBank/DDBJ whole genome shotgun (WGS) entry which is preliminary data.</text>
</comment>